<evidence type="ECO:0000256" key="5">
    <source>
        <dbReference type="ARBA" id="ARBA00022741"/>
    </source>
</evidence>
<evidence type="ECO:0000256" key="7">
    <source>
        <dbReference type="ARBA" id="ARBA00022759"/>
    </source>
</evidence>
<evidence type="ECO:0000256" key="6">
    <source>
        <dbReference type="ARBA" id="ARBA00022747"/>
    </source>
</evidence>
<dbReference type="Gene3D" id="3.40.50.300">
    <property type="entry name" value="P-loop containing nucleotide triphosphate hydrolases"/>
    <property type="match status" value="1"/>
</dbReference>
<evidence type="ECO:0000313" key="13">
    <source>
        <dbReference type="EMBL" id="EPI09983.1"/>
    </source>
</evidence>
<reference evidence="13 14" key="1">
    <citation type="submission" date="2013-06" db="EMBL/GenBank/DDBJ databases">
        <authorList>
            <person name="Weinstock G."/>
            <person name="Sodergren E."/>
            <person name="Lobos E.A."/>
            <person name="Fulton L."/>
            <person name="Fulton R."/>
            <person name="Courtney L."/>
            <person name="Fronick C."/>
            <person name="O'Laughlin M."/>
            <person name="Godfrey J."/>
            <person name="Wilson R.M."/>
            <person name="Miner T."/>
            <person name="Farmer C."/>
            <person name="Delehaunty K."/>
            <person name="Cordes M."/>
            <person name="Minx P."/>
            <person name="Tomlinson C."/>
            <person name="Chen J."/>
            <person name="Wollam A."/>
            <person name="Pepin K.H."/>
            <person name="Bhonagiri V."/>
            <person name="Zhang X."/>
            <person name="Warren W."/>
            <person name="Mitreva M."/>
            <person name="Mardis E.R."/>
            <person name="Wilson R.K."/>
        </authorList>
    </citation>
    <scope>NUCLEOTIDE SEQUENCE [LARGE SCALE GENOMIC DNA]</scope>
    <source>
        <strain evidence="13 14">SD2A-2</strain>
    </source>
</reference>
<dbReference type="Proteomes" id="UP000014622">
    <property type="component" value="Unassembled WGS sequence"/>
</dbReference>
<dbReference type="InterPro" id="IPR007409">
    <property type="entry name" value="Restrct_endonuc_type1_HsdR_N"/>
</dbReference>
<keyword evidence="6" id="KW-0680">Restriction system</keyword>
<evidence type="ECO:0000256" key="10">
    <source>
        <dbReference type="ARBA" id="ARBA00023125"/>
    </source>
</evidence>
<evidence type="ECO:0000256" key="3">
    <source>
        <dbReference type="ARBA" id="ARBA00012654"/>
    </source>
</evidence>
<evidence type="ECO:0000259" key="12">
    <source>
        <dbReference type="Pfam" id="PF18766"/>
    </source>
</evidence>
<dbReference type="PANTHER" id="PTHR30195">
    <property type="entry name" value="TYPE I SITE-SPECIFIC DEOXYRIBONUCLEASE PROTEIN SUBUNIT M AND R"/>
    <property type="match status" value="1"/>
</dbReference>
<evidence type="ECO:0000256" key="2">
    <source>
        <dbReference type="ARBA" id="ARBA00008598"/>
    </source>
</evidence>
<comment type="catalytic activity">
    <reaction evidence="1">
        <text>Endonucleolytic cleavage of DNA to give random double-stranded fragments with terminal 5'-phosphates, ATP is simultaneously hydrolyzed.</text>
        <dbReference type="EC" id="3.1.21.3"/>
    </reaction>
</comment>
<keyword evidence="10" id="KW-0238">DNA-binding</keyword>
<evidence type="ECO:0000256" key="9">
    <source>
        <dbReference type="ARBA" id="ARBA00022840"/>
    </source>
</evidence>
<dbReference type="Gene3D" id="3.90.1570.50">
    <property type="match status" value="1"/>
</dbReference>
<protein>
    <recommendedName>
        <fullName evidence="3">type I site-specific deoxyribonuclease</fullName>
        <ecNumber evidence="3">3.1.21.3</ecNumber>
    </recommendedName>
</protein>
<evidence type="ECO:0000313" key="14">
    <source>
        <dbReference type="Proteomes" id="UP000014622"/>
    </source>
</evidence>
<gene>
    <name evidence="13" type="ORF">D356_02242</name>
</gene>
<keyword evidence="7" id="KW-0255">Endonuclease</keyword>
<name>A0AB73A785_ENTFC</name>
<dbReference type="EMBL" id="ATIT01000117">
    <property type="protein sequence ID" value="EPI09983.1"/>
    <property type="molecule type" value="Genomic_DNA"/>
</dbReference>
<comment type="caution">
    <text evidence="13">The sequence shown here is derived from an EMBL/GenBank/DDBJ whole genome shotgun (WGS) entry which is preliminary data.</text>
</comment>
<dbReference type="Pfam" id="PF18766">
    <property type="entry name" value="SWI2_SNF2"/>
    <property type="match status" value="1"/>
</dbReference>
<keyword evidence="9" id="KW-0067">ATP-binding</keyword>
<dbReference type="GO" id="GO:0009035">
    <property type="term" value="F:type I site-specific deoxyribonuclease activity"/>
    <property type="evidence" value="ECO:0007669"/>
    <property type="project" value="UniProtKB-EC"/>
</dbReference>
<proteinExistence type="inferred from homology"/>
<evidence type="ECO:0000256" key="1">
    <source>
        <dbReference type="ARBA" id="ARBA00000851"/>
    </source>
</evidence>
<evidence type="ECO:0000256" key="4">
    <source>
        <dbReference type="ARBA" id="ARBA00022722"/>
    </source>
</evidence>
<evidence type="ECO:0000256" key="8">
    <source>
        <dbReference type="ARBA" id="ARBA00022801"/>
    </source>
</evidence>
<dbReference type="GO" id="GO:0009307">
    <property type="term" value="P:DNA restriction-modification system"/>
    <property type="evidence" value="ECO:0007669"/>
    <property type="project" value="UniProtKB-KW"/>
</dbReference>
<dbReference type="InterPro" id="IPR051268">
    <property type="entry name" value="Type-I_R_enzyme_R_subunit"/>
</dbReference>
<dbReference type="EC" id="3.1.21.3" evidence="3"/>
<dbReference type="SUPFAM" id="SSF52540">
    <property type="entry name" value="P-loop containing nucleoside triphosphate hydrolases"/>
    <property type="match status" value="1"/>
</dbReference>
<keyword evidence="5" id="KW-0547">Nucleotide-binding</keyword>
<evidence type="ECO:0000259" key="11">
    <source>
        <dbReference type="Pfam" id="PF04313"/>
    </source>
</evidence>
<feature type="domain" description="SWI2/SNF2 ATPase" evidence="12">
    <location>
        <begin position="271"/>
        <end position="330"/>
    </location>
</feature>
<dbReference type="InterPro" id="IPR040980">
    <property type="entry name" value="SWI2_SNF2"/>
</dbReference>
<feature type="non-terminal residue" evidence="13">
    <location>
        <position position="330"/>
    </location>
</feature>
<dbReference type="CDD" id="cd22332">
    <property type="entry name" value="HsdR_N"/>
    <property type="match status" value="1"/>
</dbReference>
<accession>A0AB73A785</accession>
<keyword evidence="8" id="KW-0378">Hydrolase</keyword>
<dbReference type="InterPro" id="IPR027417">
    <property type="entry name" value="P-loop_NTPase"/>
</dbReference>
<sequence length="330" mass="37997">MKISHREEAEVEEQLIRVLGEGHNQWTYRPDLKSEEDLWVNLRQKIISNNQAELNDFPLTDKEFETIKTELLLRTKTPFDAAKWLKGENGMARITIERENPQLGSVSLILYSNQDIGGGISTYEVVHQIAKRGSNIEARDRRFDVTLLINGLPIVQIELKQVTAKDGVYQAFNQIKKYAEEGMFRNNIFSTLQLFVVSNEQTTRYFANALPKDLHPKFLFSWRTKDNEKVENLYEFCKQVLNIPDAHRLIADYTIVSEDQDNKTLMVLHPYQVHAIQALFIAANKHQSGYVWHATGSGKTLTSFVSTKLLARKSGIDRTIMLVDRKDLDN</sequence>
<dbReference type="Pfam" id="PF04313">
    <property type="entry name" value="HSDR_N"/>
    <property type="match status" value="1"/>
</dbReference>
<feature type="domain" description="Restriction endonuclease type I HsdR N-terminal" evidence="11">
    <location>
        <begin position="8"/>
        <end position="209"/>
    </location>
</feature>
<dbReference type="RefSeq" id="WP_016629155.1">
    <property type="nucleotide sequence ID" value="NZ_KE352029.1"/>
</dbReference>
<dbReference type="PANTHER" id="PTHR30195:SF16">
    <property type="entry name" value="TYPE I RESTRICTION ENZYME ENDONUCLEASE SUBUNIT"/>
    <property type="match status" value="1"/>
</dbReference>
<dbReference type="AlphaFoldDB" id="A0AB73A785"/>
<dbReference type="GO" id="GO:0003677">
    <property type="term" value="F:DNA binding"/>
    <property type="evidence" value="ECO:0007669"/>
    <property type="project" value="UniProtKB-KW"/>
</dbReference>
<comment type="similarity">
    <text evidence="2">Belongs to the HsdR family.</text>
</comment>
<keyword evidence="4" id="KW-0540">Nuclease</keyword>
<organism evidence="13 14">
    <name type="scientific">Enterococcus faecium SD2A-2</name>
    <dbReference type="NCBI Taxonomy" id="1244154"/>
    <lineage>
        <taxon>Bacteria</taxon>
        <taxon>Bacillati</taxon>
        <taxon>Bacillota</taxon>
        <taxon>Bacilli</taxon>
        <taxon>Lactobacillales</taxon>
        <taxon>Enterococcaceae</taxon>
        <taxon>Enterococcus</taxon>
    </lineage>
</organism>
<dbReference type="GO" id="GO:0005524">
    <property type="term" value="F:ATP binding"/>
    <property type="evidence" value="ECO:0007669"/>
    <property type="project" value="UniProtKB-KW"/>
</dbReference>